<dbReference type="InterPro" id="IPR025792">
    <property type="entry name" value="tRNA_Gua_MeTrfase_euk"/>
</dbReference>
<dbReference type="EC" id="2.1.1.228" evidence="11"/>
<name>A0A914Z587_9BILA</name>
<evidence type="ECO:0000256" key="10">
    <source>
        <dbReference type="ARBA" id="ARBA00047783"/>
    </source>
</evidence>
<dbReference type="Proteomes" id="UP000887577">
    <property type="component" value="Unplaced"/>
</dbReference>
<evidence type="ECO:0000256" key="11">
    <source>
        <dbReference type="HAMAP-Rule" id="MF_03152"/>
    </source>
</evidence>
<feature type="binding site" evidence="11">
    <location>
        <position position="328"/>
    </location>
    <ligand>
        <name>S-adenosyl-L-methionine</name>
        <dbReference type="ChEBI" id="CHEBI:59789"/>
    </ligand>
</feature>
<dbReference type="AlphaFoldDB" id="A0A914Z587"/>
<feature type="binding site" evidence="11">
    <location>
        <position position="225"/>
    </location>
    <ligand>
        <name>S-adenosyl-L-methionine</name>
        <dbReference type="ChEBI" id="CHEBI:59789"/>
    </ligand>
</feature>
<evidence type="ECO:0000256" key="9">
    <source>
        <dbReference type="ARBA" id="ARBA00045951"/>
    </source>
</evidence>
<dbReference type="Pfam" id="PF25133">
    <property type="entry name" value="TYW2_N_2"/>
    <property type="match status" value="1"/>
</dbReference>
<evidence type="ECO:0000313" key="14">
    <source>
        <dbReference type="WBParaSite" id="PSU_v2.g5416.t1"/>
    </source>
</evidence>
<dbReference type="GO" id="GO:0005759">
    <property type="term" value="C:mitochondrial matrix"/>
    <property type="evidence" value="ECO:0007669"/>
    <property type="project" value="UniProtKB-SubCell"/>
</dbReference>
<comment type="similarity">
    <text evidence="11">Belongs to the TRM5 / TYW2 family.</text>
</comment>
<keyword evidence="7 11" id="KW-0496">Mitochondrion</keyword>
<dbReference type="GO" id="GO:0002939">
    <property type="term" value="P:tRNA N1-guanine methylation"/>
    <property type="evidence" value="ECO:0007669"/>
    <property type="project" value="TreeGrafter"/>
</dbReference>
<evidence type="ECO:0000256" key="7">
    <source>
        <dbReference type="ARBA" id="ARBA00023128"/>
    </source>
</evidence>
<dbReference type="InterPro" id="IPR029063">
    <property type="entry name" value="SAM-dependent_MTases_sf"/>
</dbReference>
<dbReference type="PANTHER" id="PTHR23245:SF36">
    <property type="entry name" value="TRNA (GUANINE(37)-N1)-METHYLTRANSFERASE"/>
    <property type="match status" value="1"/>
</dbReference>
<feature type="domain" description="SAM-dependent methyltransferase TRM5/TYW2-type" evidence="12">
    <location>
        <begin position="136"/>
        <end position="422"/>
    </location>
</feature>
<keyword evidence="5 11" id="KW-0949">S-adenosyl-L-methionine</keyword>
<feature type="binding site" evidence="11">
    <location>
        <begin position="293"/>
        <end position="294"/>
    </location>
    <ligand>
        <name>S-adenosyl-L-methionine</name>
        <dbReference type="ChEBI" id="CHEBI:59789"/>
    </ligand>
</feature>
<comment type="similarity">
    <text evidence="1">Belongs to the class I-like SAM-binding methyltransferase superfamily. TRM5/TYW2 family.</text>
</comment>
<dbReference type="FunFam" id="3.30.300.110:FF:000001">
    <property type="entry name" value="tRNA (guanine(37)-N1)-methyltransferase"/>
    <property type="match status" value="1"/>
</dbReference>
<keyword evidence="8 11" id="KW-0539">Nucleus</keyword>
<comment type="function">
    <text evidence="11">Specifically methylates the N1 position of guanosine-37 in various cytoplasmic and mitochondrial tRNAs. Methylation is not dependent on the nature of the nucleoside 5' of the target nucleoside. This is the first step in the biosynthesis of wybutosine (yW), a modified base adjacent to the anticodon of tRNAs and required for accurate decoding.</text>
</comment>
<dbReference type="Pfam" id="PF02475">
    <property type="entry name" value="TRM5-TYW2_MTfase"/>
    <property type="match status" value="1"/>
</dbReference>
<comment type="subcellular location">
    <subcellularLocation>
        <location evidence="11">Mitochondrion matrix</location>
    </subcellularLocation>
    <subcellularLocation>
        <location evidence="11">Nucleus</location>
    </subcellularLocation>
    <subcellularLocation>
        <location evidence="11">Cytoplasm</location>
    </subcellularLocation>
    <text evidence="11">Predominantly in the mitochondria and in the nucleus.</text>
</comment>
<evidence type="ECO:0000256" key="8">
    <source>
        <dbReference type="ARBA" id="ARBA00023242"/>
    </source>
</evidence>
<keyword evidence="3 11" id="KW-0489">Methyltransferase</keyword>
<keyword evidence="6 11" id="KW-0819">tRNA processing</keyword>
<keyword evidence="13" id="KW-1185">Reference proteome</keyword>
<evidence type="ECO:0000256" key="5">
    <source>
        <dbReference type="ARBA" id="ARBA00022691"/>
    </source>
</evidence>
<reference evidence="14" key="1">
    <citation type="submission" date="2022-11" db="UniProtKB">
        <authorList>
            <consortium name="WormBaseParasite"/>
        </authorList>
    </citation>
    <scope>IDENTIFICATION</scope>
</reference>
<dbReference type="PROSITE" id="PS51684">
    <property type="entry name" value="SAM_MT_TRM5_TYW2"/>
    <property type="match status" value="1"/>
</dbReference>
<dbReference type="SUPFAM" id="SSF53335">
    <property type="entry name" value="S-adenosyl-L-methionine-dependent methyltransferases"/>
    <property type="match status" value="1"/>
</dbReference>
<keyword evidence="4 11" id="KW-0808">Transferase</keyword>
<evidence type="ECO:0000256" key="1">
    <source>
        <dbReference type="ARBA" id="ARBA00009775"/>
    </source>
</evidence>
<dbReference type="CDD" id="cd02440">
    <property type="entry name" value="AdoMet_MTases"/>
    <property type="match status" value="1"/>
</dbReference>
<evidence type="ECO:0000256" key="6">
    <source>
        <dbReference type="ARBA" id="ARBA00022694"/>
    </source>
</evidence>
<dbReference type="InterPro" id="IPR056744">
    <property type="entry name" value="TRM5/TYW2-like_N"/>
</dbReference>
<evidence type="ECO:0000256" key="4">
    <source>
        <dbReference type="ARBA" id="ARBA00022679"/>
    </source>
</evidence>
<dbReference type="InterPro" id="IPR030382">
    <property type="entry name" value="MeTrfase_TRM5/TYW2"/>
</dbReference>
<dbReference type="Gene3D" id="3.30.300.110">
    <property type="entry name" value="Met-10+ protein-like domains"/>
    <property type="match status" value="1"/>
</dbReference>
<dbReference type="GO" id="GO:0052906">
    <property type="term" value="F:tRNA (guanine(37)-N1)-methyltransferase activity"/>
    <property type="evidence" value="ECO:0007669"/>
    <property type="project" value="UniProtKB-UniRule"/>
</dbReference>
<dbReference type="GO" id="GO:0005634">
    <property type="term" value="C:nucleus"/>
    <property type="evidence" value="ECO:0007669"/>
    <property type="project" value="UniProtKB-SubCell"/>
</dbReference>
<dbReference type="Gene3D" id="3.40.50.150">
    <property type="entry name" value="Vaccinia Virus protein VP39"/>
    <property type="match status" value="1"/>
</dbReference>
<comment type="function">
    <text evidence="9">Involved in mitochondrial tRNA methylation. Specifically methylates the N1 position of guanosine-37 in various tRNAs. Methylation is not dependent on the nature of the nucleoside 5' of the target nucleoside. This is the first step in the biosynthesis of wybutosine (yW), a modified base adjacent to the anticodon of tRNAs and required for accurate decoding.</text>
</comment>
<comment type="subunit">
    <text evidence="11">Monomer.</text>
</comment>
<comment type="caution">
    <text evidence="11">Lacks conserved residue(s) required for the propagation of feature annotation.</text>
</comment>
<dbReference type="PANTHER" id="PTHR23245">
    <property type="entry name" value="TRNA METHYLTRANSFERASE"/>
    <property type="match status" value="1"/>
</dbReference>
<dbReference type="InterPro" id="IPR056743">
    <property type="entry name" value="TRM5-TYW2-like_MTfase"/>
</dbReference>
<evidence type="ECO:0000256" key="3">
    <source>
        <dbReference type="ARBA" id="ARBA00022603"/>
    </source>
</evidence>
<protein>
    <recommendedName>
        <fullName evidence="11">tRNA (guanine(37)-N1)-methyltransferase</fullName>
        <ecNumber evidence="11">2.1.1.228</ecNumber>
    </recommendedName>
    <alternativeName>
        <fullName evidence="11">M1G-methyltransferase</fullName>
    </alternativeName>
    <alternativeName>
        <fullName evidence="11">tRNA [GM37] methyltransferase</fullName>
    </alternativeName>
    <alternativeName>
        <fullName evidence="11">tRNA methyltransferase 5 homolog</fullName>
    </alternativeName>
</protein>
<dbReference type="HAMAP" id="MF_03152">
    <property type="entry name" value="TRM5"/>
    <property type="match status" value="1"/>
</dbReference>
<proteinExistence type="inferred from homology"/>
<evidence type="ECO:0000256" key="2">
    <source>
        <dbReference type="ARBA" id="ARBA00022490"/>
    </source>
</evidence>
<sequence length="432" mass="49395">MNDKNHILFAPPEEVRGMTKLDREKFRKTVTFPSITIPKKFIGKIVGLKVIKNATIDKLNKIKPISDGKLPDEKLILFDPTTINDDKKSEICAAINNVAGIQAEFEPTKVELTYDHWDVKRCIQAVLPEELEFSGYSQVGHIAHLNLREELLPYKNVLGEILLDKVSWAKTIVNKTDSIATEFRSFDMELLAGKDEFVTKMSEQGLTYKLDFKKVFWNSRLGTEHGRIVQKLDSSSVIFDIFAGVGPFALPAAKKGVVKVFANDKNPNSTFYMEENVKLNHIKKESIEIYTLDATDFITQVIGSNIVKYATSICTASSKSLSFHSIMNLPAIAIEFLYNFRGLLSSSSEITMEILKPHKFIVHCHMFVKAYEDVPQQWYANEAMRLIREKLKLWHLEMDEVYNVRKVAGRKEMYCVTFTLPWEYLLEGYGNK</sequence>
<dbReference type="GO" id="GO:0070901">
    <property type="term" value="P:mitochondrial tRNA methylation"/>
    <property type="evidence" value="ECO:0007669"/>
    <property type="project" value="TreeGrafter"/>
</dbReference>
<organism evidence="13 14">
    <name type="scientific">Panagrolaimus superbus</name>
    <dbReference type="NCBI Taxonomy" id="310955"/>
    <lineage>
        <taxon>Eukaryota</taxon>
        <taxon>Metazoa</taxon>
        <taxon>Ecdysozoa</taxon>
        <taxon>Nematoda</taxon>
        <taxon>Chromadorea</taxon>
        <taxon>Rhabditida</taxon>
        <taxon>Tylenchina</taxon>
        <taxon>Panagrolaimomorpha</taxon>
        <taxon>Panagrolaimoidea</taxon>
        <taxon>Panagrolaimidae</taxon>
        <taxon>Panagrolaimus</taxon>
    </lineage>
</organism>
<evidence type="ECO:0000259" key="12">
    <source>
        <dbReference type="PROSITE" id="PS51684"/>
    </source>
</evidence>
<keyword evidence="2 11" id="KW-0963">Cytoplasm</keyword>
<dbReference type="WBParaSite" id="PSU_v2.g5416.t1">
    <property type="protein sequence ID" value="PSU_v2.g5416.t1"/>
    <property type="gene ID" value="PSU_v2.g5416"/>
</dbReference>
<evidence type="ECO:0000313" key="13">
    <source>
        <dbReference type="Proteomes" id="UP000887577"/>
    </source>
</evidence>
<accession>A0A914Z587</accession>
<comment type="catalytic activity">
    <reaction evidence="10 11">
        <text>guanosine(37) in tRNA + S-adenosyl-L-methionine = N(1)-methylguanosine(37) in tRNA + S-adenosyl-L-homocysteine + H(+)</text>
        <dbReference type="Rhea" id="RHEA:36899"/>
        <dbReference type="Rhea" id="RHEA-COMP:10145"/>
        <dbReference type="Rhea" id="RHEA-COMP:10147"/>
        <dbReference type="ChEBI" id="CHEBI:15378"/>
        <dbReference type="ChEBI" id="CHEBI:57856"/>
        <dbReference type="ChEBI" id="CHEBI:59789"/>
        <dbReference type="ChEBI" id="CHEBI:73542"/>
        <dbReference type="ChEBI" id="CHEBI:74269"/>
        <dbReference type="EC" id="2.1.1.228"/>
    </reaction>
</comment>